<comment type="caution">
    <text evidence="1">The sequence shown here is derived from an EMBL/GenBank/DDBJ whole genome shotgun (WGS) entry which is preliminary data.</text>
</comment>
<reference evidence="1 2" key="1">
    <citation type="journal article" date="2012" name="J. Bacteriol.">
        <title>Genome sequence of Mycobacterium hassiacum DSM 44199, a rare source of heat-stable mycobacterial proteins.</title>
        <authorList>
            <person name="Tiago I."/>
            <person name="Maranha A."/>
            <person name="Mendes V."/>
            <person name="Alarico S."/>
            <person name="Moynihan P.J."/>
            <person name="Clarke A.J."/>
            <person name="Macedo-Ribeiro S."/>
            <person name="Pereira P.J."/>
            <person name="Empadinhas N."/>
        </authorList>
    </citation>
    <scope>NUCLEOTIDE SEQUENCE [LARGE SCALE GENOMIC DNA]</scope>
    <source>
        <strain evidence="2">DSM 44199 / CIP 105218 / JCM 12690 / 3849</strain>
    </source>
</reference>
<proteinExistence type="predicted"/>
<evidence type="ECO:0000313" key="2">
    <source>
        <dbReference type="Proteomes" id="UP000006265"/>
    </source>
</evidence>
<organism evidence="1 2">
    <name type="scientific">Mycolicibacterium hassiacum (strain DSM 44199 / CIP 105218 / JCM 12690 / 3849)</name>
    <name type="common">Mycobacterium hassiacum</name>
    <dbReference type="NCBI Taxonomy" id="1122247"/>
    <lineage>
        <taxon>Bacteria</taxon>
        <taxon>Bacillati</taxon>
        <taxon>Actinomycetota</taxon>
        <taxon>Actinomycetes</taxon>
        <taxon>Mycobacteriales</taxon>
        <taxon>Mycobacteriaceae</taxon>
        <taxon>Mycolicibacterium</taxon>
    </lineage>
</organism>
<keyword evidence="2" id="KW-1185">Reference proteome</keyword>
<dbReference type="RefSeq" id="WP_005632451.1">
    <property type="nucleotide sequence ID" value="NZ_AMRA01000152.1"/>
</dbReference>
<accession>K5BIF3</accession>
<dbReference type="SUPFAM" id="SSF53822">
    <property type="entry name" value="Periplasmic binding protein-like I"/>
    <property type="match status" value="1"/>
</dbReference>
<dbReference type="eggNOG" id="COG0683">
    <property type="taxonomic scope" value="Bacteria"/>
</dbReference>
<gene>
    <name evidence="1" type="ORF">C731_4762</name>
</gene>
<protein>
    <submittedName>
        <fullName evidence="1">Periplasmic binding domain protein</fullName>
    </submittedName>
</protein>
<dbReference type="Proteomes" id="UP000006265">
    <property type="component" value="Unassembled WGS sequence"/>
</dbReference>
<dbReference type="EMBL" id="AMRA01000152">
    <property type="protein sequence ID" value="EKF21264.1"/>
    <property type="molecule type" value="Genomic_DNA"/>
</dbReference>
<dbReference type="PANTHER" id="PTHR47628">
    <property type="match status" value="1"/>
</dbReference>
<dbReference type="Pfam" id="PF13433">
    <property type="entry name" value="Peripla_BP_5"/>
    <property type="match status" value="1"/>
</dbReference>
<dbReference type="PATRIC" id="fig|1122247.3.peg.4561"/>
<sequence length="367" mass="39888">MRIGMLYSLTGGQADMEKSILDGALLAVEEVNTAGGVGGDPVQVVIFDDESEVTLSMRGVHHLCRAEHADVIVGGYTSAARVAMLPAIHANESLLMYPTYFEGEESDSRVFYCGAAPNQYLANYLEWIAANLGRRLYIVGSDYIYPRVLAEAIRRLGPSWGIETVGESYVPMQETVFSSVVRDIARARPDVVVSNVVGVSSTTAFYTELYDAGFNAGTLPIAATVTTSVDLAQMPTEVSTGHFMVATYFSQVDNDANRRYRRALADRFGQHRSHAAQVGAYNAVHSVCLAAQIAPSLTPADLANALLQVQFDGNPEGVPFYFRSNHYSAHPSYVGQAEAGEYKVIAEFEPRPADPWWARRVSLAALG</sequence>
<dbReference type="InterPro" id="IPR028082">
    <property type="entry name" value="Peripla_BP_I"/>
</dbReference>
<dbReference type="AlphaFoldDB" id="K5BIF3"/>
<name>K5BIF3_MYCHD</name>
<dbReference type="Gene3D" id="3.40.50.2300">
    <property type="match status" value="2"/>
</dbReference>
<evidence type="ECO:0000313" key="1">
    <source>
        <dbReference type="EMBL" id="EKF21264.1"/>
    </source>
</evidence>
<dbReference type="STRING" id="1122247.GCA_000379865_04124"/>
<dbReference type="PANTHER" id="PTHR47628:SF1">
    <property type="entry name" value="ALIPHATIC AMIDASE EXPRESSION-REGULATING PROTEIN"/>
    <property type="match status" value="1"/>
</dbReference>